<organism evidence="1 2">
    <name type="scientific">Candidatus Stercoripulliclostridium pullicola</name>
    <dbReference type="NCBI Taxonomy" id="2840953"/>
    <lineage>
        <taxon>Bacteria</taxon>
        <taxon>Bacillati</taxon>
        <taxon>Bacillota</taxon>
        <taxon>Clostridia</taxon>
        <taxon>Eubacteriales</taxon>
        <taxon>Candidatus Stercoripulliclostridium</taxon>
    </lineage>
</organism>
<name>A0A940IDX8_9FIRM</name>
<reference evidence="1" key="1">
    <citation type="submission" date="2020-10" db="EMBL/GenBank/DDBJ databases">
        <authorList>
            <person name="Gilroy R."/>
        </authorList>
    </citation>
    <scope>NUCLEOTIDE SEQUENCE</scope>
    <source>
        <strain evidence="1">517</strain>
    </source>
</reference>
<evidence type="ECO:0000313" key="1">
    <source>
        <dbReference type="EMBL" id="MBO8424602.1"/>
    </source>
</evidence>
<dbReference type="Proteomes" id="UP000727857">
    <property type="component" value="Unassembled WGS sequence"/>
</dbReference>
<accession>A0A940IDX8</accession>
<dbReference type="EMBL" id="JADINF010000158">
    <property type="protein sequence ID" value="MBO8424602.1"/>
    <property type="molecule type" value="Genomic_DNA"/>
</dbReference>
<gene>
    <name evidence="1" type="ORF">IAB16_06240</name>
</gene>
<sequence>MLIEGDVHDIALRLKEIDPAYSLHYEPRSARFELRGKEGELLIVFPYDRIDARMVEHARRTRRERLKAIVEEMERANCEAEARALRAQEKHAEDALREGADRYYAEKRRQGAP</sequence>
<dbReference type="AlphaFoldDB" id="A0A940IDX8"/>
<evidence type="ECO:0000313" key="2">
    <source>
        <dbReference type="Proteomes" id="UP000727857"/>
    </source>
</evidence>
<proteinExistence type="predicted"/>
<reference evidence="1" key="2">
    <citation type="journal article" date="2021" name="PeerJ">
        <title>Extensive microbial diversity within the chicken gut microbiome revealed by metagenomics and culture.</title>
        <authorList>
            <person name="Gilroy R."/>
            <person name="Ravi A."/>
            <person name="Getino M."/>
            <person name="Pursley I."/>
            <person name="Horton D.L."/>
            <person name="Alikhan N.F."/>
            <person name="Baker D."/>
            <person name="Gharbi K."/>
            <person name="Hall N."/>
            <person name="Watson M."/>
            <person name="Adriaenssens E.M."/>
            <person name="Foster-Nyarko E."/>
            <person name="Jarju S."/>
            <person name="Secka A."/>
            <person name="Antonio M."/>
            <person name="Oren A."/>
            <person name="Chaudhuri R.R."/>
            <person name="La Ragione R."/>
            <person name="Hildebrand F."/>
            <person name="Pallen M.J."/>
        </authorList>
    </citation>
    <scope>NUCLEOTIDE SEQUENCE</scope>
    <source>
        <strain evidence="1">517</strain>
    </source>
</reference>
<protein>
    <submittedName>
        <fullName evidence="1">Uncharacterized protein</fullName>
    </submittedName>
</protein>
<comment type="caution">
    <text evidence="1">The sequence shown here is derived from an EMBL/GenBank/DDBJ whole genome shotgun (WGS) entry which is preliminary data.</text>
</comment>